<dbReference type="EMBL" id="JXQK01000045">
    <property type="protein sequence ID" value="KIP63277.1"/>
    <property type="molecule type" value="Genomic_DNA"/>
</dbReference>
<proteinExistence type="predicted"/>
<feature type="chain" id="PRO_5007764130" evidence="2">
    <location>
        <begin position="20"/>
        <end position="509"/>
    </location>
</feature>
<dbReference type="Gene3D" id="3.10.50.40">
    <property type="match status" value="1"/>
</dbReference>
<keyword evidence="1 4" id="KW-0413">Isomerase</keyword>
<organism evidence="4 5">
    <name type="scientific">Prevotella pectinovora</name>
    <dbReference type="NCBI Taxonomy" id="1602169"/>
    <lineage>
        <taxon>Bacteria</taxon>
        <taxon>Pseudomonadati</taxon>
        <taxon>Bacteroidota</taxon>
        <taxon>Bacteroidia</taxon>
        <taxon>Bacteroidales</taxon>
        <taxon>Prevotellaceae</taxon>
        <taxon>Prevotella</taxon>
    </lineage>
</organism>
<gene>
    <name evidence="4" type="ORF">ST44_04150</name>
</gene>
<dbReference type="InterPro" id="IPR050245">
    <property type="entry name" value="PrsA_foldase"/>
</dbReference>
<feature type="signal peptide" evidence="2">
    <location>
        <begin position="1"/>
        <end position="19"/>
    </location>
</feature>
<reference evidence="4 5" key="1">
    <citation type="submission" date="2015-01" db="EMBL/GenBank/DDBJ databases">
        <title>Comparative genomics of non-oral Prevotella species.</title>
        <authorList>
            <person name="Accetto T."/>
            <person name="Nograsek B."/>
            <person name="Avgustin G."/>
        </authorList>
    </citation>
    <scope>NUCLEOTIDE SEQUENCE [LARGE SCALE GENOMIC DNA]</scope>
    <source>
        <strain evidence="4 5">P5-119</strain>
    </source>
</reference>
<keyword evidence="2" id="KW-0732">Signal</keyword>
<dbReference type="PANTHER" id="PTHR47245">
    <property type="entry name" value="PEPTIDYLPROLYL ISOMERASE"/>
    <property type="match status" value="1"/>
</dbReference>
<sequence length="509" mass="58130">MKFKSLFCAMLLVSGVAHAQQNDPTIMTINGQPVSRSEFEYSYNKNNSEGVIDKKSVADYVDLFINYKLKVAAAYDAKVDTLRSFKKEFRSYRDQQVLPSFASDEAVEAEAKKMYQDTKDRIGDKGLIRPMHILLYLPQDAKDQQKTEAAQRADSIYNVLLSKMPKPLAPVVKTVKKGKKTIKVTEPAVPVGMEEFEKVFADFARRYSQDPGSARNGGELNWLSPGQTLPEFDNAAYGLKVGEMSKPVLTSVGYHIIYMKDRKQLEPYDSLRTNIMKFLESRNVRMKVATDSVTNIVKNSKGALTKEKVLAQRTEELTAKDNDLKNLIREYHDGLMLFEISNRNVWDKAAKDEAGLAAYFKKHKKNYAWSEPRFKGMAFHVKNVEDQKAVKDCVKGLAFSKWADKLRTTFNNDSVIRIRVEKGIFKKGDNAFVDKMVFKKDTTVQSLKDYPIDDVFGKILKKGPEEYEDVKGLVIADYQNLLEERWIAELRKKYPVVVNKEVLETVNKH</sequence>
<dbReference type="InterPro" id="IPR000297">
    <property type="entry name" value="PPIase_PpiC"/>
</dbReference>
<evidence type="ECO:0000256" key="1">
    <source>
        <dbReference type="PROSITE-ProRule" id="PRU00278"/>
    </source>
</evidence>
<dbReference type="RefSeq" id="WP_042518334.1">
    <property type="nucleotide sequence ID" value="NZ_JXQI01000003.1"/>
</dbReference>
<keyword evidence="5" id="KW-1185">Reference proteome</keyword>
<protein>
    <submittedName>
        <fullName evidence="4">Peptidylprolyl isomerase</fullName>
    </submittedName>
</protein>
<dbReference type="AlphaFoldDB" id="A0A0D0IVD2"/>
<dbReference type="PROSITE" id="PS50198">
    <property type="entry name" value="PPIC_PPIASE_2"/>
    <property type="match status" value="1"/>
</dbReference>
<keyword evidence="1" id="KW-0697">Rotamase</keyword>
<dbReference type="SUPFAM" id="SSF54534">
    <property type="entry name" value="FKBP-like"/>
    <property type="match status" value="1"/>
</dbReference>
<evidence type="ECO:0000256" key="2">
    <source>
        <dbReference type="SAM" id="SignalP"/>
    </source>
</evidence>
<comment type="caution">
    <text evidence="4">The sequence shown here is derived from an EMBL/GenBank/DDBJ whole genome shotgun (WGS) entry which is preliminary data.</text>
</comment>
<evidence type="ECO:0000313" key="4">
    <source>
        <dbReference type="EMBL" id="KIP63277.1"/>
    </source>
</evidence>
<feature type="domain" description="PpiC" evidence="3">
    <location>
        <begin position="125"/>
        <end position="261"/>
    </location>
</feature>
<dbReference type="STRING" id="1602171.ST44_04150"/>
<name>A0A0D0IVD2_9BACT</name>
<dbReference type="GO" id="GO:0003755">
    <property type="term" value="F:peptidyl-prolyl cis-trans isomerase activity"/>
    <property type="evidence" value="ECO:0007669"/>
    <property type="project" value="UniProtKB-KW"/>
</dbReference>
<accession>A0A0D0IVD2</accession>
<evidence type="ECO:0000313" key="5">
    <source>
        <dbReference type="Proteomes" id="UP000032046"/>
    </source>
</evidence>
<dbReference type="PANTHER" id="PTHR47245:SF2">
    <property type="entry name" value="PEPTIDYL-PROLYL CIS-TRANS ISOMERASE HP_0175-RELATED"/>
    <property type="match status" value="1"/>
</dbReference>
<dbReference type="Proteomes" id="UP000032046">
    <property type="component" value="Unassembled WGS sequence"/>
</dbReference>
<dbReference type="InterPro" id="IPR046357">
    <property type="entry name" value="PPIase_dom_sf"/>
</dbReference>
<dbReference type="Pfam" id="PF00639">
    <property type="entry name" value="Rotamase"/>
    <property type="match status" value="1"/>
</dbReference>
<dbReference type="OrthoDB" id="14196at2"/>
<evidence type="ECO:0000259" key="3">
    <source>
        <dbReference type="PROSITE" id="PS50198"/>
    </source>
</evidence>